<name>A0A429ZWV6_9ENTE</name>
<accession>A0A429ZWV6</accession>
<protein>
    <submittedName>
        <fullName evidence="3">Uncharacterized protein</fullName>
    </submittedName>
</protein>
<gene>
    <name evidence="3" type="ORF">CBF37_08245</name>
</gene>
<keyword evidence="1" id="KW-0175">Coiled coil</keyword>
<feature type="region of interest" description="Disordered" evidence="2">
    <location>
        <begin position="380"/>
        <end position="403"/>
    </location>
</feature>
<dbReference type="EMBL" id="NGJS01000011">
    <property type="protein sequence ID" value="RST98291.1"/>
    <property type="molecule type" value="Genomic_DNA"/>
</dbReference>
<comment type="caution">
    <text evidence="3">The sequence shown here is derived from an EMBL/GenBank/DDBJ whole genome shotgun (WGS) entry which is preliminary data.</text>
</comment>
<evidence type="ECO:0000256" key="1">
    <source>
        <dbReference type="SAM" id="Coils"/>
    </source>
</evidence>
<proteinExistence type="predicted"/>
<keyword evidence="4" id="KW-1185">Reference proteome</keyword>
<evidence type="ECO:0000313" key="4">
    <source>
        <dbReference type="Proteomes" id="UP000287857"/>
    </source>
</evidence>
<dbReference type="Proteomes" id="UP000287857">
    <property type="component" value="Unassembled WGS sequence"/>
</dbReference>
<sequence>MSEKNNEAILLNVLKKSLSEIPVLDSSVDYWLVRAKSGQFYTDFNINDYVGIGWNEITLDDIKKTNNSSEQLKNILKEKLIVHTDVPIEDNSSPLDDFLDLEENQEEKKTILSEKQYGTWAGQLLRFVNNLKINDIVVVPSENSEFLLVGKIIDDIYELTDDQLLEQELTTNYKKSQFKKRWPVKWFGYFDRNEADSKLYKMIYAQATLSNINDYKPFINRAIFPYYIQDEQLFISMRVTQPNDIDSEYLGQFIYQYSLLNKSVDDNSKVISKVNVQSEGIIELISNIAPAGLISFALLSGILVAPYGGELKFFGSSIKIPGFLNGYQNNKNKKLENTSKELENLKKASDLAKELKVPISELGIKLPQKLINTIEKNMEEEVKKDSLSEKDSSNKDENSDKES</sequence>
<dbReference type="AlphaFoldDB" id="A0A429ZWV6"/>
<reference evidence="3 4" key="1">
    <citation type="submission" date="2017-05" db="EMBL/GenBank/DDBJ databases">
        <title>Vagococcus spp. assemblies.</title>
        <authorList>
            <person name="Gulvik C.A."/>
        </authorList>
    </citation>
    <scope>NUCLEOTIDE SEQUENCE [LARGE SCALE GENOMIC DNA]</scope>
    <source>
        <strain evidence="3 4">SS1995</strain>
    </source>
</reference>
<dbReference type="RefSeq" id="WP_206168055.1">
    <property type="nucleotide sequence ID" value="NZ_NGJS01000011.1"/>
</dbReference>
<feature type="coiled-coil region" evidence="1">
    <location>
        <begin position="328"/>
        <end position="355"/>
    </location>
</feature>
<organism evidence="3 4">
    <name type="scientific">Vagococcus vulneris</name>
    <dbReference type="NCBI Taxonomy" id="1977869"/>
    <lineage>
        <taxon>Bacteria</taxon>
        <taxon>Bacillati</taxon>
        <taxon>Bacillota</taxon>
        <taxon>Bacilli</taxon>
        <taxon>Lactobacillales</taxon>
        <taxon>Enterococcaceae</taxon>
        <taxon>Vagococcus</taxon>
    </lineage>
</organism>
<evidence type="ECO:0000256" key="2">
    <source>
        <dbReference type="SAM" id="MobiDB-lite"/>
    </source>
</evidence>
<evidence type="ECO:0000313" key="3">
    <source>
        <dbReference type="EMBL" id="RST98291.1"/>
    </source>
</evidence>